<comment type="subcellular location">
    <subcellularLocation>
        <location evidence="1">Cytoplasm</location>
    </subcellularLocation>
</comment>
<reference evidence="7 8" key="1">
    <citation type="submission" date="2020-03" db="EMBL/GenBank/DDBJ databases">
        <title>Whole genome shotgun sequence of Phytohabitans rumicis NBRC 108638.</title>
        <authorList>
            <person name="Komaki H."/>
            <person name="Tamura T."/>
        </authorList>
    </citation>
    <scope>NUCLEOTIDE SEQUENCE [LARGE SCALE GENOMIC DNA]</scope>
    <source>
        <strain evidence="7 8">NBRC 108638</strain>
    </source>
</reference>
<dbReference type="AlphaFoldDB" id="A0A6V8LEX4"/>
<protein>
    <submittedName>
        <fullName evidence="7">Uncharacterized protein</fullName>
    </submittedName>
</protein>
<dbReference type="InterPro" id="IPR011990">
    <property type="entry name" value="TPR-like_helical_dom_sf"/>
</dbReference>
<keyword evidence="4" id="KW-0802">TPR repeat</keyword>
<dbReference type="SUPFAM" id="SSF48452">
    <property type="entry name" value="TPR-like"/>
    <property type="match status" value="2"/>
</dbReference>
<keyword evidence="3" id="KW-0677">Repeat</keyword>
<dbReference type="Gene3D" id="1.25.40.10">
    <property type="entry name" value="Tetratricopeptide repeat domain"/>
    <property type="match status" value="5"/>
</dbReference>
<feature type="region of interest" description="Disordered" evidence="6">
    <location>
        <begin position="981"/>
        <end position="1007"/>
    </location>
</feature>
<keyword evidence="2" id="KW-0963">Cytoplasm</keyword>
<dbReference type="Proteomes" id="UP000482960">
    <property type="component" value="Unassembled WGS sequence"/>
</dbReference>
<evidence type="ECO:0000256" key="4">
    <source>
        <dbReference type="ARBA" id="ARBA00022803"/>
    </source>
</evidence>
<gene>
    <name evidence="7" type="ORF">Prum_068010</name>
</gene>
<evidence type="ECO:0000313" key="8">
    <source>
        <dbReference type="Proteomes" id="UP000482960"/>
    </source>
</evidence>
<accession>A0A6V8LEX4</accession>
<dbReference type="InterPro" id="IPR051476">
    <property type="entry name" value="Bac_ResReg_Asp_Phosphatase"/>
</dbReference>
<evidence type="ECO:0000256" key="5">
    <source>
        <dbReference type="ARBA" id="ARBA00038253"/>
    </source>
</evidence>
<evidence type="ECO:0000313" key="7">
    <source>
        <dbReference type="EMBL" id="GFJ93159.1"/>
    </source>
</evidence>
<dbReference type="PANTHER" id="PTHR46630">
    <property type="entry name" value="TETRATRICOPEPTIDE REPEAT PROTEIN 29"/>
    <property type="match status" value="1"/>
</dbReference>
<feature type="compositionally biased region" description="Pro residues" evidence="6">
    <location>
        <begin position="983"/>
        <end position="998"/>
    </location>
</feature>
<comment type="caution">
    <text evidence="7">The sequence shown here is derived from an EMBL/GenBank/DDBJ whole genome shotgun (WGS) entry which is preliminary data.</text>
</comment>
<evidence type="ECO:0000256" key="2">
    <source>
        <dbReference type="ARBA" id="ARBA00022490"/>
    </source>
</evidence>
<organism evidence="7 8">
    <name type="scientific">Phytohabitans rumicis</name>
    <dbReference type="NCBI Taxonomy" id="1076125"/>
    <lineage>
        <taxon>Bacteria</taxon>
        <taxon>Bacillati</taxon>
        <taxon>Actinomycetota</taxon>
        <taxon>Actinomycetes</taxon>
        <taxon>Micromonosporales</taxon>
        <taxon>Micromonosporaceae</taxon>
    </lineage>
</organism>
<reference evidence="7 8" key="2">
    <citation type="submission" date="2020-03" db="EMBL/GenBank/DDBJ databases">
        <authorList>
            <person name="Ichikawa N."/>
            <person name="Kimura A."/>
            <person name="Kitahashi Y."/>
            <person name="Uohara A."/>
        </authorList>
    </citation>
    <scope>NUCLEOTIDE SEQUENCE [LARGE SCALE GENOMIC DNA]</scope>
    <source>
        <strain evidence="7 8">NBRC 108638</strain>
    </source>
</reference>
<name>A0A6V8LEX4_9ACTN</name>
<dbReference type="PANTHER" id="PTHR46630:SF1">
    <property type="entry name" value="TETRATRICOPEPTIDE REPEAT PROTEIN 29"/>
    <property type="match status" value="1"/>
</dbReference>
<comment type="similarity">
    <text evidence="5">Belongs to the Rap family.</text>
</comment>
<sequence length="1007" mass="107254">MGSRRNGRGRQIDRQAWPASGTRRDWLVYCDEVHRANGMPSLSALAASMNMTSRTRIGEMLRGLALPADTEQARALLEAMGAVGDEVGRGVRLYDAAHAERGQQILGADRPGWWLRSGYVEQVGDIAPLRLLDRDDELAELATWCTGGDEAYVWWRGGPRAGKSALMAWFALHPPPDVWVVSFFVTARLSSQADSVAFTDGLLDQLSAITNTQLPPLPSPPARDRLRRQLLGEAAARAVKAGRRLVLLVDGLDEDCGSQPGLGLSSIAACLPKRPPPGLRVIVAGRPDPPIPADVDADHPLQSCRIRWLTVSSHATRVTELAQRELDEVLATDRVRHDGLSYQVLGLVTASGGGLDRRDLQQLTGRPAFEIDRLLGGVFGRTVAGRADPHTTGRVFMFTHETLRVQAVDRLGEGSLASFADRLQTWAAGYQQRGWPVETPGYLVRGYPRMLSDANDIDRLVALAADPARHDWMLNTTGGDAAALAEISTAHTIICMQRSPNLFDALRLAWYRDQLLHRNGHIPTQLPAVWAISGQPIRAEALARSITDPDSQAEALIGLIKALAAAGEPDRAVMLATSVEHAVRSVPDSRGWERSLSSVARMFAAAGDADRARQIARSLKYAQDQAPVLTALVSTYAAAGKIDWAVAVANEAQRLTRSIMDLSWQAWALSNLAEAFAGGGLTDHAVTVATTAEQIVRSIAEPHFQARAQSDLVKVLVTVGQTDHAVALATAAEHTAWSIVEPGKQAFALAHVASAYAAAGLTDHAEQLAQSITDPAWQAYALTGMATANAAAGEINRAEQIARSIAEPRQRAQALASLARAFAAAGQTDRAVTLATAAEHTARSITEPDTQALSLICLARALFIAGETGRAVTAATAAEHTARSITTPHVQAEALTGLAWTFAAAGQTDRAEQTARSITQPDAQASSLICLARALFTAGETGRAVTLAAAAEHAARSITEPEAQAQALADVIKVLVAMARPTAPSPSSPPPNTLPDPSPNCTSSYGP</sequence>
<proteinExistence type="inferred from homology"/>
<keyword evidence="8" id="KW-1185">Reference proteome</keyword>
<dbReference type="EMBL" id="BLPG01000001">
    <property type="protein sequence ID" value="GFJ93159.1"/>
    <property type="molecule type" value="Genomic_DNA"/>
</dbReference>
<dbReference type="GO" id="GO:0005737">
    <property type="term" value="C:cytoplasm"/>
    <property type="evidence" value="ECO:0007669"/>
    <property type="project" value="UniProtKB-SubCell"/>
</dbReference>
<evidence type="ECO:0000256" key="1">
    <source>
        <dbReference type="ARBA" id="ARBA00004496"/>
    </source>
</evidence>
<evidence type="ECO:0000256" key="6">
    <source>
        <dbReference type="SAM" id="MobiDB-lite"/>
    </source>
</evidence>
<evidence type="ECO:0000256" key="3">
    <source>
        <dbReference type="ARBA" id="ARBA00022737"/>
    </source>
</evidence>